<dbReference type="PRINTS" id="PR01438">
    <property type="entry name" value="UNVRSLSTRESS"/>
</dbReference>
<dbReference type="PANTHER" id="PTHR31964">
    <property type="entry name" value="ADENINE NUCLEOTIDE ALPHA HYDROLASES-LIKE SUPERFAMILY PROTEIN"/>
    <property type="match status" value="1"/>
</dbReference>
<feature type="region of interest" description="Disordered" evidence="2">
    <location>
        <begin position="271"/>
        <end position="291"/>
    </location>
</feature>
<dbReference type="CDD" id="cd00293">
    <property type="entry name" value="USP-like"/>
    <property type="match status" value="1"/>
</dbReference>
<dbReference type="Proteomes" id="UP000505377">
    <property type="component" value="Chromosome"/>
</dbReference>
<keyword evidence="5" id="KW-1185">Reference proteome</keyword>
<evidence type="ECO:0000256" key="1">
    <source>
        <dbReference type="ARBA" id="ARBA00008791"/>
    </source>
</evidence>
<organism evidence="4 5">
    <name type="scientific">Pseudonocardia broussonetiae</name>
    <dbReference type="NCBI Taxonomy" id="2736640"/>
    <lineage>
        <taxon>Bacteria</taxon>
        <taxon>Bacillati</taxon>
        <taxon>Actinomycetota</taxon>
        <taxon>Actinomycetes</taxon>
        <taxon>Pseudonocardiales</taxon>
        <taxon>Pseudonocardiaceae</taxon>
        <taxon>Pseudonocardia</taxon>
    </lineage>
</organism>
<evidence type="ECO:0000256" key="2">
    <source>
        <dbReference type="SAM" id="MobiDB-lite"/>
    </source>
</evidence>
<dbReference type="Pfam" id="PF00582">
    <property type="entry name" value="Usp"/>
    <property type="match status" value="2"/>
</dbReference>
<dbReference type="InterPro" id="IPR014729">
    <property type="entry name" value="Rossmann-like_a/b/a_fold"/>
</dbReference>
<dbReference type="Gene3D" id="3.40.50.620">
    <property type="entry name" value="HUPs"/>
    <property type="match status" value="2"/>
</dbReference>
<name>A0A6M6JRG2_9PSEU</name>
<feature type="domain" description="UspA" evidence="3">
    <location>
        <begin position="8"/>
        <end position="135"/>
    </location>
</feature>
<dbReference type="KEGG" id="pbro:HOP40_27065"/>
<evidence type="ECO:0000259" key="3">
    <source>
        <dbReference type="Pfam" id="PF00582"/>
    </source>
</evidence>
<dbReference type="InterPro" id="IPR006015">
    <property type="entry name" value="Universal_stress_UspA"/>
</dbReference>
<reference evidence="4 5" key="1">
    <citation type="submission" date="2020-05" db="EMBL/GenBank/DDBJ databases">
        <authorList>
            <person name="Mo P."/>
        </authorList>
    </citation>
    <scope>NUCLEOTIDE SEQUENCE [LARGE SCALE GENOMIC DNA]</scope>
    <source>
        <strain evidence="4 5">Gen01</strain>
    </source>
</reference>
<proteinExistence type="inferred from homology"/>
<dbReference type="SUPFAM" id="SSF52402">
    <property type="entry name" value="Adenine nucleotide alpha hydrolases-like"/>
    <property type="match status" value="2"/>
</dbReference>
<comment type="similarity">
    <text evidence="1">Belongs to the universal stress protein A family.</text>
</comment>
<evidence type="ECO:0000313" key="5">
    <source>
        <dbReference type="Proteomes" id="UP000505377"/>
    </source>
</evidence>
<sequence>MENEHHDRPVVVGVDASAHALHAVRWAGAEAARRRTGLRLVAASGLVGDHLPGRAGRRCAVEEVLHEARAAVPAGVDAVEVVVPGEPGPALVAQSHRAAVVVIGDRGAGRLEAALAGSVAAPLVRAATCPVVIVRGSVTDGLPVVVGVDATPVSGVAAAFALRAAAARGVPLVAVHAEAEGSPVGARLQVLGRSHPQVPVRVVVTEGDPGERLLAESRGAQLVVVGSRGFGELGGLVHGSVSAVLVHGAACPVAVVGPGVTSGGWSDVAVAGDGTRAPATPGSRADGPPPG</sequence>
<dbReference type="PANTHER" id="PTHR31964:SF113">
    <property type="entry name" value="USPA DOMAIN-CONTAINING PROTEIN"/>
    <property type="match status" value="1"/>
</dbReference>
<protein>
    <submittedName>
        <fullName evidence="4">Universal stress protein</fullName>
    </submittedName>
</protein>
<dbReference type="InterPro" id="IPR006016">
    <property type="entry name" value="UspA"/>
</dbReference>
<gene>
    <name evidence="4" type="ORF">HOP40_27065</name>
</gene>
<accession>A0A6M6JRG2</accession>
<dbReference type="AlphaFoldDB" id="A0A6M6JRG2"/>
<evidence type="ECO:0000313" key="4">
    <source>
        <dbReference type="EMBL" id="QJY48989.1"/>
    </source>
</evidence>
<feature type="domain" description="UspA" evidence="3">
    <location>
        <begin position="192"/>
        <end position="256"/>
    </location>
</feature>
<dbReference type="EMBL" id="CP053564">
    <property type="protein sequence ID" value="QJY48989.1"/>
    <property type="molecule type" value="Genomic_DNA"/>
</dbReference>
<dbReference type="RefSeq" id="WP_172163768.1">
    <property type="nucleotide sequence ID" value="NZ_CP053564.1"/>
</dbReference>